<proteinExistence type="predicted"/>
<feature type="transmembrane region" description="Helical" evidence="1">
    <location>
        <begin position="38"/>
        <end position="60"/>
    </location>
</feature>
<comment type="caution">
    <text evidence="2">The sequence shown here is derived from an EMBL/GenBank/DDBJ whole genome shotgun (WGS) entry which is preliminary data.</text>
</comment>
<accession>A0A161XJ08</accession>
<reference evidence="2 3" key="1">
    <citation type="submission" date="2016-04" db="EMBL/GenBank/DDBJ databases">
        <title>Draft Genome Assembly of the Bloom-forming Cyanobacterium Nodularia spumigena Strain CENA596 in Shrimp Production Ponds.</title>
        <authorList>
            <person name="Popin R.V."/>
            <person name="Rigonato J."/>
            <person name="Abreu V.A."/>
            <person name="Andreote A.P."/>
            <person name="Silveira S.B."/>
            <person name="Odebrecht C."/>
            <person name="Fiore M.F."/>
        </authorList>
    </citation>
    <scope>NUCLEOTIDE SEQUENCE [LARGE SCALE GENOMIC DNA]</scope>
    <source>
        <strain evidence="2 3">CENA596</strain>
    </source>
</reference>
<gene>
    <name evidence="2" type="ORF">A2T98_17995</name>
</gene>
<name>A0A161XJ08_NODSP</name>
<evidence type="ECO:0000313" key="2">
    <source>
        <dbReference type="EMBL" id="KZL48444.1"/>
    </source>
</evidence>
<dbReference type="RefSeq" id="WP_063873946.1">
    <property type="nucleotide sequence ID" value="NZ_CAWMRI010000243.1"/>
</dbReference>
<evidence type="ECO:0000256" key="1">
    <source>
        <dbReference type="SAM" id="Phobius"/>
    </source>
</evidence>
<dbReference type="Proteomes" id="UP000076555">
    <property type="component" value="Unassembled WGS sequence"/>
</dbReference>
<keyword evidence="1" id="KW-0812">Transmembrane</keyword>
<dbReference type="EMBL" id="LWAJ01000243">
    <property type="protein sequence ID" value="KZL48444.1"/>
    <property type="molecule type" value="Genomic_DNA"/>
</dbReference>
<sequence length="79" mass="9158">MTSDTIAIKYHHFCQLIKIKVLYSELIFLYFSEKTTSFFLMPYTAFPSLLGYIICGRIILVVPIEMEIAISENTIKFVV</sequence>
<keyword evidence="1" id="KW-1133">Transmembrane helix</keyword>
<evidence type="ECO:0000313" key="3">
    <source>
        <dbReference type="Proteomes" id="UP000076555"/>
    </source>
</evidence>
<protein>
    <submittedName>
        <fullName evidence="2">Uncharacterized protein</fullName>
    </submittedName>
</protein>
<dbReference type="AlphaFoldDB" id="A0A161XJ08"/>
<keyword evidence="1" id="KW-0472">Membrane</keyword>
<organism evidence="2 3">
    <name type="scientific">Nodularia spumigena CENA596</name>
    <dbReference type="NCBI Taxonomy" id="1819295"/>
    <lineage>
        <taxon>Bacteria</taxon>
        <taxon>Bacillati</taxon>
        <taxon>Cyanobacteriota</taxon>
        <taxon>Cyanophyceae</taxon>
        <taxon>Nostocales</taxon>
        <taxon>Nodulariaceae</taxon>
        <taxon>Nodularia</taxon>
    </lineage>
</organism>